<evidence type="ECO:0000256" key="5">
    <source>
        <dbReference type="ARBA" id="ARBA00023124"/>
    </source>
</evidence>
<keyword evidence="6" id="KW-0238">DNA-binding</keyword>
<accession>A0A1K1ZUG3</accession>
<dbReference type="GO" id="GO:0006508">
    <property type="term" value="P:proteolysis"/>
    <property type="evidence" value="ECO:0007669"/>
    <property type="project" value="UniProtKB-KW"/>
</dbReference>
<dbReference type="AlphaFoldDB" id="A0A1K1ZUG3"/>
<sequence>MSGRLIVTPYNPEQELGLPVTRMAELRTGFNLAPCSTLSILRQLDNKVILDDAFWSFTPAWMKQLDQAPYMLRSESVTSSPMYSESFATRRCLLPVTGYYVWVQLSRGKHPFAIRMQHNRPFFLAGLWTRYPVAPGRHYDSFGLISVAADPWLARLTDRIPLKLPAEQAQQWLHPDTSKEQLQSLLLTEDQELECYPVSPLVNDPANQHGQVATPVAERRRRSG</sequence>
<dbReference type="STRING" id="1122209.SAMN02745752_02855"/>
<dbReference type="Proteomes" id="UP000182350">
    <property type="component" value="Unassembled WGS sequence"/>
</dbReference>
<protein>
    <recommendedName>
        <fullName evidence="8">Abasic site processing protein</fullName>
        <ecNumber evidence="8">3.4.-.-</ecNumber>
    </recommendedName>
</protein>
<evidence type="ECO:0000256" key="9">
    <source>
        <dbReference type="SAM" id="MobiDB-lite"/>
    </source>
</evidence>
<dbReference type="EC" id="3.4.-.-" evidence="8"/>
<dbReference type="PANTHER" id="PTHR13604:SF0">
    <property type="entry name" value="ABASIC SITE PROCESSING PROTEIN HMCES"/>
    <property type="match status" value="1"/>
</dbReference>
<dbReference type="Pfam" id="PF02586">
    <property type="entry name" value="SRAP"/>
    <property type="match status" value="1"/>
</dbReference>
<dbReference type="RefSeq" id="WP_072327169.1">
    <property type="nucleotide sequence ID" value="NZ_FPJW01000013.1"/>
</dbReference>
<feature type="region of interest" description="Disordered" evidence="9">
    <location>
        <begin position="204"/>
        <end position="224"/>
    </location>
</feature>
<evidence type="ECO:0000256" key="3">
    <source>
        <dbReference type="ARBA" id="ARBA00022763"/>
    </source>
</evidence>
<organism evidence="10 11">
    <name type="scientific">Marinospirillum alkaliphilum DSM 21637</name>
    <dbReference type="NCBI Taxonomy" id="1122209"/>
    <lineage>
        <taxon>Bacteria</taxon>
        <taxon>Pseudomonadati</taxon>
        <taxon>Pseudomonadota</taxon>
        <taxon>Gammaproteobacteria</taxon>
        <taxon>Oceanospirillales</taxon>
        <taxon>Oceanospirillaceae</taxon>
        <taxon>Marinospirillum</taxon>
    </lineage>
</organism>
<keyword evidence="4 8" id="KW-0378">Hydrolase</keyword>
<keyword evidence="2 8" id="KW-0645">Protease</keyword>
<dbReference type="GO" id="GO:0003697">
    <property type="term" value="F:single-stranded DNA binding"/>
    <property type="evidence" value="ECO:0007669"/>
    <property type="project" value="InterPro"/>
</dbReference>
<keyword evidence="11" id="KW-1185">Reference proteome</keyword>
<dbReference type="Gene3D" id="3.90.1680.10">
    <property type="entry name" value="SOS response associated peptidase-like"/>
    <property type="match status" value="1"/>
</dbReference>
<gene>
    <name evidence="10" type="ORF">SAMN02745752_02855</name>
</gene>
<dbReference type="PANTHER" id="PTHR13604">
    <property type="entry name" value="DC12-RELATED"/>
    <property type="match status" value="1"/>
</dbReference>
<dbReference type="OrthoDB" id="6192129at2"/>
<evidence type="ECO:0000256" key="2">
    <source>
        <dbReference type="ARBA" id="ARBA00022670"/>
    </source>
</evidence>
<evidence type="ECO:0000256" key="8">
    <source>
        <dbReference type="RuleBase" id="RU364100"/>
    </source>
</evidence>
<evidence type="ECO:0000256" key="7">
    <source>
        <dbReference type="ARBA" id="ARBA00023239"/>
    </source>
</evidence>
<dbReference type="EMBL" id="FPJW01000013">
    <property type="protein sequence ID" value="SFX77785.1"/>
    <property type="molecule type" value="Genomic_DNA"/>
</dbReference>
<dbReference type="InterPro" id="IPR003738">
    <property type="entry name" value="SRAP"/>
</dbReference>
<keyword evidence="3" id="KW-0227">DNA damage</keyword>
<dbReference type="SUPFAM" id="SSF143081">
    <property type="entry name" value="BB1717-like"/>
    <property type="match status" value="1"/>
</dbReference>
<comment type="similarity">
    <text evidence="1 8">Belongs to the SOS response-associated peptidase family.</text>
</comment>
<name>A0A1K1ZUG3_9GAMM</name>
<dbReference type="GO" id="GO:0016829">
    <property type="term" value="F:lyase activity"/>
    <property type="evidence" value="ECO:0007669"/>
    <property type="project" value="UniProtKB-KW"/>
</dbReference>
<evidence type="ECO:0000256" key="6">
    <source>
        <dbReference type="ARBA" id="ARBA00023125"/>
    </source>
</evidence>
<keyword evidence="5" id="KW-0190">Covalent protein-DNA linkage</keyword>
<keyword evidence="7" id="KW-0456">Lyase</keyword>
<evidence type="ECO:0000313" key="10">
    <source>
        <dbReference type="EMBL" id="SFX77785.1"/>
    </source>
</evidence>
<dbReference type="GO" id="GO:0008233">
    <property type="term" value="F:peptidase activity"/>
    <property type="evidence" value="ECO:0007669"/>
    <property type="project" value="UniProtKB-KW"/>
</dbReference>
<evidence type="ECO:0000256" key="1">
    <source>
        <dbReference type="ARBA" id="ARBA00008136"/>
    </source>
</evidence>
<dbReference type="GO" id="GO:0106300">
    <property type="term" value="P:protein-DNA covalent cross-linking repair"/>
    <property type="evidence" value="ECO:0007669"/>
    <property type="project" value="InterPro"/>
</dbReference>
<evidence type="ECO:0000313" key="11">
    <source>
        <dbReference type="Proteomes" id="UP000182350"/>
    </source>
</evidence>
<dbReference type="InterPro" id="IPR036590">
    <property type="entry name" value="SRAP-like"/>
</dbReference>
<evidence type="ECO:0000256" key="4">
    <source>
        <dbReference type="ARBA" id="ARBA00022801"/>
    </source>
</evidence>
<reference evidence="10 11" key="1">
    <citation type="submission" date="2016-11" db="EMBL/GenBank/DDBJ databases">
        <authorList>
            <person name="Jaros S."/>
            <person name="Januszkiewicz K."/>
            <person name="Wedrychowicz H."/>
        </authorList>
    </citation>
    <scope>NUCLEOTIDE SEQUENCE [LARGE SCALE GENOMIC DNA]</scope>
    <source>
        <strain evidence="10 11">DSM 21637</strain>
    </source>
</reference>
<proteinExistence type="inferred from homology"/>